<feature type="signal peptide" evidence="11">
    <location>
        <begin position="1"/>
        <end position="18"/>
    </location>
</feature>
<dbReference type="FunFam" id="2.40.10.10:FF:000047">
    <property type="entry name" value="Trypsin eta"/>
    <property type="match status" value="1"/>
</dbReference>
<reference evidence="13" key="1">
    <citation type="submission" date="2020-05" db="UniProtKB">
        <authorList>
            <consortium name="EnsemblMetazoa"/>
        </authorList>
    </citation>
    <scope>IDENTIFICATION</scope>
    <source>
        <strain evidence="13">Jacobina</strain>
    </source>
</reference>
<dbReference type="InterPro" id="IPR018114">
    <property type="entry name" value="TRYPSIN_HIS"/>
</dbReference>
<dbReference type="VEuPathDB" id="VectorBase:LLOJ005456"/>
<dbReference type="InterPro" id="IPR001314">
    <property type="entry name" value="Peptidase_S1A"/>
</dbReference>
<dbReference type="PROSITE" id="PS00135">
    <property type="entry name" value="TRYPSIN_SER"/>
    <property type="match status" value="1"/>
</dbReference>
<evidence type="ECO:0000256" key="9">
    <source>
        <dbReference type="ARBA" id="ARBA00024195"/>
    </source>
</evidence>
<dbReference type="InterPro" id="IPR001254">
    <property type="entry name" value="Trypsin_dom"/>
</dbReference>
<dbReference type="PROSITE" id="PS50240">
    <property type="entry name" value="TRYPSIN_DOM"/>
    <property type="match status" value="1"/>
</dbReference>
<dbReference type="InterPro" id="IPR043504">
    <property type="entry name" value="Peptidase_S1_PA_chymotrypsin"/>
</dbReference>
<dbReference type="PANTHER" id="PTHR24276">
    <property type="entry name" value="POLYSERASE-RELATED"/>
    <property type="match status" value="1"/>
</dbReference>
<evidence type="ECO:0000256" key="5">
    <source>
        <dbReference type="ARBA" id="ARBA00022801"/>
    </source>
</evidence>
<dbReference type="CDD" id="cd00190">
    <property type="entry name" value="Tryp_SPc"/>
    <property type="match status" value="1"/>
</dbReference>
<dbReference type="GO" id="GO:0005576">
    <property type="term" value="C:extracellular region"/>
    <property type="evidence" value="ECO:0007669"/>
    <property type="project" value="UniProtKB-SubCell"/>
</dbReference>
<keyword evidence="7" id="KW-0865">Zymogen</keyword>
<dbReference type="VEuPathDB" id="VectorBase:LLONM1_004687"/>
<dbReference type="Gene3D" id="2.40.10.10">
    <property type="entry name" value="Trypsin-like serine proteases"/>
    <property type="match status" value="1"/>
</dbReference>
<dbReference type="AlphaFoldDB" id="A0A1B0CLG9"/>
<comment type="similarity">
    <text evidence="9">Belongs to the peptidase S1 family. CLIP subfamily.</text>
</comment>
<organism evidence="13 14">
    <name type="scientific">Lutzomyia longipalpis</name>
    <name type="common">Sand fly</name>
    <dbReference type="NCBI Taxonomy" id="7200"/>
    <lineage>
        <taxon>Eukaryota</taxon>
        <taxon>Metazoa</taxon>
        <taxon>Ecdysozoa</taxon>
        <taxon>Arthropoda</taxon>
        <taxon>Hexapoda</taxon>
        <taxon>Insecta</taxon>
        <taxon>Pterygota</taxon>
        <taxon>Neoptera</taxon>
        <taxon>Endopterygota</taxon>
        <taxon>Diptera</taxon>
        <taxon>Nematocera</taxon>
        <taxon>Psychodoidea</taxon>
        <taxon>Psychodidae</taxon>
        <taxon>Lutzomyia</taxon>
        <taxon>Lutzomyia</taxon>
    </lineage>
</organism>
<evidence type="ECO:0000256" key="10">
    <source>
        <dbReference type="RuleBase" id="RU363034"/>
    </source>
</evidence>
<sequence>MFLQKVVGFVAVVALAGASVVPFDVDQRIVGGETAEEGSAPYQVSLQNRFGHSCGGSIIDERWVITAAHCIKGVQTSALTVVAGTNDLTKEGVKYYPEQFFTHSRYDKPSFANDVGLIKLTERVKFTDKIKKIEYDYRIVPDGAVVRLTGWGRLSAGGPIPNLLQTINLHYVNHNDCQSYFGAVNSVDIGHLCTFEGKGQGACNGDSGSPLVYDNRLVALTNWGVPCATGLPDAHCRISYYHDWIRTTINSNK</sequence>
<evidence type="ECO:0000256" key="7">
    <source>
        <dbReference type="ARBA" id="ARBA00023145"/>
    </source>
</evidence>
<keyword evidence="5 10" id="KW-0378">Hydrolase</keyword>
<name>A0A1B0CLG9_LUTLO</name>
<dbReference type="Pfam" id="PF00089">
    <property type="entry name" value="Trypsin"/>
    <property type="match status" value="1"/>
</dbReference>
<dbReference type="SUPFAM" id="SSF50494">
    <property type="entry name" value="Trypsin-like serine proteases"/>
    <property type="match status" value="1"/>
</dbReference>
<evidence type="ECO:0000256" key="3">
    <source>
        <dbReference type="ARBA" id="ARBA00022670"/>
    </source>
</evidence>
<dbReference type="SMART" id="SM00020">
    <property type="entry name" value="Tryp_SPc"/>
    <property type="match status" value="1"/>
</dbReference>
<dbReference type="Proteomes" id="UP000092461">
    <property type="component" value="Unassembled WGS sequence"/>
</dbReference>
<keyword evidence="11" id="KW-0732">Signal</keyword>
<accession>A0A1B0CLG9</accession>
<dbReference type="EMBL" id="AJWK01017225">
    <property type="status" value="NOT_ANNOTATED_CDS"/>
    <property type="molecule type" value="Genomic_DNA"/>
</dbReference>
<keyword evidence="2" id="KW-0964">Secreted</keyword>
<dbReference type="GO" id="GO:0007586">
    <property type="term" value="P:digestion"/>
    <property type="evidence" value="ECO:0007669"/>
    <property type="project" value="UniProtKB-KW"/>
</dbReference>
<keyword evidence="6 10" id="KW-0720">Serine protease</keyword>
<evidence type="ECO:0000256" key="2">
    <source>
        <dbReference type="ARBA" id="ARBA00022525"/>
    </source>
</evidence>
<evidence type="ECO:0000256" key="1">
    <source>
        <dbReference type="ARBA" id="ARBA00004613"/>
    </source>
</evidence>
<dbReference type="PANTHER" id="PTHR24276:SF98">
    <property type="entry name" value="FI18310P1-RELATED"/>
    <property type="match status" value="1"/>
</dbReference>
<keyword evidence="8" id="KW-1015">Disulfide bond</keyword>
<keyword evidence="4" id="KW-0222">Digestion</keyword>
<evidence type="ECO:0000313" key="14">
    <source>
        <dbReference type="Proteomes" id="UP000092461"/>
    </source>
</evidence>
<proteinExistence type="inferred from homology"/>
<keyword evidence="3 10" id="KW-0645">Protease</keyword>
<evidence type="ECO:0000256" key="11">
    <source>
        <dbReference type="SAM" id="SignalP"/>
    </source>
</evidence>
<dbReference type="PROSITE" id="PS00134">
    <property type="entry name" value="TRYPSIN_HIS"/>
    <property type="match status" value="1"/>
</dbReference>
<comment type="subcellular location">
    <subcellularLocation>
        <location evidence="1">Secreted</location>
    </subcellularLocation>
</comment>
<evidence type="ECO:0000259" key="12">
    <source>
        <dbReference type="PROSITE" id="PS50240"/>
    </source>
</evidence>
<keyword evidence="14" id="KW-1185">Reference proteome</keyword>
<evidence type="ECO:0000313" key="13">
    <source>
        <dbReference type="EnsemblMetazoa" id="LLOJ005456-PA"/>
    </source>
</evidence>
<dbReference type="InterPro" id="IPR033116">
    <property type="entry name" value="TRYPSIN_SER"/>
</dbReference>
<dbReference type="GO" id="GO:0004252">
    <property type="term" value="F:serine-type endopeptidase activity"/>
    <property type="evidence" value="ECO:0007669"/>
    <property type="project" value="InterPro"/>
</dbReference>
<feature type="domain" description="Peptidase S1" evidence="12">
    <location>
        <begin position="29"/>
        <end position="250"/>
    </location>
</feature>
<dbReference type="InterPro" id="IPR009003">
    <property type="entry name" value="Peptidase_S1_PA"/>
</dbReference>
<feature type="chain" id="PRO_5008405893" description="Peptidase S1 domain-containing protein" evidence="11">
    <location>
        <begin position="19"/>
        <end position="253"/>
    </location>
</feature>
<protein>
    <recommendedName>
        <fullName evidence="12">Peptidase S1 domain-containing protein</fullName>
    </recommendedName>
</protein>
<evidence type="ECO:0000256" key="6">
    <source>
        <dbReference type="ARBA" id="ARBA00022825"/>
    </source>
</evidence>
<dbReference type="EnsemblMetazoa" id="LLOJ005456-RA">
    <property type="protein sequence ID" value="LLOJ005456-PA"/>
    <property type="gene ID" value="LLOJ005456"/>
</dbReference>
<evidence type="ECO:0000256" key="8">
    <source>
        <dbReference type="ARBA" id="ARBA00023157"/>
    </source>
</evidence>
<dbReference type="InterPro" id="IPR050430">
    <property type="entry name" value="Peptidase_S1"/>
</dbReference>
<dbReference type="GO" id="GO:0016485">
    <property type="term" value="P:protein processing"/>
    <property type="evidence" value="ECO:0007669"/>
    <property type="project" value="UniProtKB-ARBA"/>
</dbReference>
<evidence type="ECO:0000256" key="4">
    <source>
        <dbReference type="ARBA" id="ARBA00022757"/>
    </source>
</evidence>
<dbReference type="PRINTS" id="PR00722">
    <property type="entry name" value="CHYMOTRYPSIN"/>
</dbReference>